<dbReference type="Proteomes" id="UP000034749">
    <property type="component" value="Unassembled WGS sequence"/>
</dbReference>
<evidence type="ECO:0000256" key="1">
    <source>
        <dbReference type="SAM" id="Phobius"/>
    </source>
</evidence>
<reference evidence="2 3" key="1">
    <citation type="journal article" date="2015" name="Nature">
        <title>rRNA introns, odd ribosomes, and small enigmatic genomes across a large radiation of phyla.</title>
        <authorList>
            <person name="Brown C.T."/>
            <person name="Hug L.A."/>
            <person name="Thomas B.C."/>
            <person name="Sharon I."/>
            <person name="Castelle C.J."/>
            <person name="Singh A."/>
            <person name="Wilkins M.J."/>
            <person name="Williams K.H."/>
            <person name="Banfield J.F."/>
        </authorList>
    </citation>
    <scope>NUCLEOTIDE SEQUENCE [LARGE SCALE GENOMIC DNA]</scope>
</reference>
<name>A0A0G0TXZ8_9BACT</name>
<dbReference type="EMBL" id="LBZW01000004">
    <property type="protein sequence ID" value="KKR79691.1"/>
    <property type="molecule type" value="Genomic_DNA"/>
</dbReference>
<evidence type="ECO:0000313" key="3">
    <source>
        <dbReference type="Proteomes" id="UP000034749"/>
    </source>
</evidence>
<evidence type="ECO:0000313" key="2">
    <source>
        <dbReference type="EMBL" id="KKR79691.1"/>
    </source>
</evidence>
<feature type="transmembrane region" description="Helical" evidence="1">
    <location>
        <begin position="6"/>
        <end position="25"/>
    </location>
</feature>
<keyword evidence="1" id="KW-1133">Transmembrane helix</keyword>
<dbReference type="AlphaFoldDB" id="A0A0G0TXZ8"/>
<keyword evidence="1" id="KW-0812">Transmembrane</keyword>
<keyword evidence="1" id="KW-0472">Membrane</keyword>
<gene>
    <name evidence="2" type="ORF">UU24_C0004G0029</name>
</gene>
<protein>
    <submittedName>
        <fullName evidence="2">Uncharacterized protein</fullName>
    </submittedName>
</protein>
<sequence>MSKRDLIILVLFLILVTLFIFFYLYNKNDVYIPPVVVEDPVVQKEEAQREELKKFNTTKSQPLTPEREAQMRAELEKFTPAPGVKKATEEEMWKELLELNAESNP</sequence>
<comment type="caution">
    <text evidence="2">The sequence shown here is derived from an EMBL/GenBank/DDBJ whole genome shotgun (WGS) entry which is preliminary data.</text>
</comment>
<proteinExistence type="predicted"/>
<accession>A0A0G0TXZ8</accession>
<organism evidence="2 3">
    <name type="scientific">Candidatus Nomurabacteria bacterium GW2011_GWA2_40_9</name>
    <dbReference type="NCBI Taxonomy" id="1618734"/>
    <lineage>
        <taxon>Bacteria</taxon>
        <taxon>Candidatus Nomuraibacteriota</taxon>
    </lineage>
</organism>